<dbReference type="Pfam" id="PF04020">
    <property type="entry name" value="Phage_holin_4_2"/>
    <property type="match status" value="1"/>
</dbReference>
<dbReference type="PATRIC" id="fig|883113.3.peg.91"/>
<feature type="transmembrane region" description="Helical" evidence="1">
    <location>
        <begin position="54"/>
        <end position="74"/>
    </location>
</feature>
<evidence type="ECO:0000313" key="2">
    <source>
        <dbReference type="EMBL" id="EHR38380.1"/>
    </source>
</evidence>
<keyword evidence="1" id="KW-0812">Transmembrane</keyword>
<dbReference type="EMBL" id="AGEG01000001">
    <property type="protein sequence ID" value="EHR38380.1"/>
    <property type="molecule type" value="Genomic_DNA"/>
</dbReference>
<keyword evidence="1" id="KW-1133">Transmembrane helix</keyword>
<dbReference type="RefSeq" id="WP_006307955.1">
    <property type="nucleotide sequence ID" value="NZ_JH601133.1"/>
</dbReference>
<dbReference type="InterPro" id="IPR007165">
    <property type="entry name" value="Phage_holin_4_2"/>
</dbReference>
<evidence type="ECO:0000313" key="3">
    <source>
        <dbReference type="Proteomes" id="UP000006190"/>
    </source>
</evidence>
<dbReference type="HOGENOM" id="CLU_120441_2_0_9"/>
<keyword evidence="3" id="KW-1185">Reference proteome</keyword>
<feature type="transmembrane region" description="Helical" evidence="1">
    <location>
        <begin position="29"/>
        <end position="47"/>
    </location>
</feature>
<dbReference type="STRING" id="883113.HMPREF9708_00090"/>
<keyword evidence="1" id="KW-0472">Membrane</keyword>
<sequence>MLNIIITAATTLLLSYILPGIEVSSQWRVLWFALVLGILNGTIGRLLKFMGCAVNFLTLGLFNLIVNALMVSLADALLDGIHINGFFTVILLSIILSVITSYFNREEADRQRNLN</sequence>
<accession>H3NGV1</accession>
<gene>
    <name evidence="2" type="ORF">HMPREF9708_00090</name>
</gene>
<name>H3NGV1_9LACT</name>
<reference evidence="2 3" key="1">
    <citation type="submission" date="2012-01" db="EMBL/GenBank/DDBJ databases">
        <title>The Genome Sequence of Facklamia languida CCUG 37842.</title>
        <authorList>
            <consortium name="The Broad Institute Genome Sequencing Platform"/>
            <person name="Earl A."/>
            <person name="Ward D."/>
            <person name="Feldgarden M."/>
            <person name="Gevers D."/>
            <person name="Huys G."/>
            <person name="Young S.K."/>
            <person name="Zeng Q."/>
            <person name="Gargeya S."/>
            <person name="Fitzgerald M."/>
            <person name="Haas B."/>
            <person name="Abouelleil A."/>
            <person name="Alvarado L."/>
            <person name="Arachchi H.M."/>
            <person name="Berlin A."/>
            <person name="Chapman S.B."/>
            <person name="Gearin G."/>
            <person name="Goldberg J."/>
            <person name="Griggs A."/>
            <person name="Gujja S."/>
            <person name="Hansen M."/>
            <person name="Heiman D."/>
            <person name="Howarth C."/>
            <person name="Larimer J."/>
            <person name="Lui A."/>
            <person name="MacDonald P.J.P."/>
            <person name="McCowen C."/>
            <person name="Montmayeur A."/>
            <person name="Murphy C."/>
            <person name="Neiman D."/>
            <person name="Pearson M."/>
            <person name="Priest M."/>
            <person name="Roberts A."/>
            <person name="Saif S."/>
            <person name="Shea T."/>
            <person name="Sisk P."/>
            <person name="Stolte C."/>
            <person name="Sykes S."/>
            <person name="Wortman J."/>
            <person name="Nusbaum C."/>
            <person name="Birren B."/>
        </authorList>
    </citation>
    <scope>NUCLEOTIDE SEQUENCE [LARGE SCALE GENOMIC DNA]</scope>
    <source>
        <strain evidence="2 3">CCUG 37842</strain>
    </source>
</reference>
<feature type="transmembrane region" description="Helical" evidence="1">
    <location>
        <begin position="80"/>
        <end position="103"/>
    </location>
</feature>
<dbReference type="Proteomes" id="UP000006190">
    <property type="component" value="Unassembled WGS sequence"/>
</dbReference>
<comment type="caution">
    <text evidence="2">The sequence shown here is derived from an EMBL/GenBank/DDBJ whole genome shotgun (WGS) entry which is preliminary data.</text>
</comment>
<organism evidence="2 3">
    <name type="scientific">Facklamia languida CCUG 37842</name>
    <dbReference type="NCBI Taxonomy" id="883113"/>
    <lineage>
        <taxon>Bacteria</taxon>
        <taxon>Bacillati</taxon>
        <taxon>Bacillota</taxon>
        <taxon>Bacilli</taxon>
        <taxon>Lactobacillales</taxon>
        <taxon>Aerococcaceae</taxon>
        <taxon>Facklamia</taxon>
    </lineage>
</organism>
<dbReference type="PANTHER" id="PTHR37309">
    <property type="entry name" value="SLR0284 PROTEIN"/>
    <property type="match status" value="1"/>
</dbReference>
<dbReference type="eggNOG" id="COG1950">
    <property type="taxonomic scope" value="Bacteria"/>
</dbReference>
<evidence type="ECO:0000256" key="1">
    <source>
        <dbReference type="SAM" id="Phobius"/>
    </source>
</evidence>
<dbReference type="OrthoDB" id="2139598at2"/>
<protein>
    <recommendedName>
        <fullName evidence="4">Phage holin family protein</fullName>
    </recommendedName>
</protein>
<dbReference type="PANTHER" id="PTHR37309:SF1">
    <property type="entry name" value="SLR0284 PROTEIN"/>
    <property type="match status" value="1"/>
</dbReference>
<proteinExistence type="predicted"/>
<evidence type="ECO:0008006" key="4">
    <source>
        <dbReference type="Google" id="ProtNLM"/>
    </source>
</evidence>
<dbReference type="AlphaFoldDB" id="H3NGV1"/>